<proteinExistence type="predicted"/>
<dbReference type="EMBL" id="JAACJN010000307">
    <property type="protein sequence ID" value="KAF5349452.1"/>
    <property type="molecule type" value="Genomic_DNA"/>
</dbReference>
<evidence type="ECO:0000313" key="3">
    <source>
        <dbReference type="Proteomes" id="UP000518752"/>
    </source>
</evidence>
<dbReference type="PANTHER" id="PTHR43433">
    <property type="entry name" value="HYDROLASE, ALPHA/BETA FOLD FAMILY PROTEIN"/>
    <property type="match status" value="1"/>
</dbReference>
<organism evidence="2 3">
    <name type="scientific">Collybiopsis confluens</name>
    <dbReference type="NCBI Taxonomy" id="2823264"/>
    <lineage>
        <taxon>Eukaryota</taxon>
        <taxon>Fungi</taxon>
        <taxon>Dikarya</taxon>
        <taxon>Basidiomycota</taxon>
        <taxon>Agaricomycotina</taxon>
        <taxon>Agaricomycetes</taxon>
        <taxon>Agaricomycetidae</taxon>
        <taxon>Agaricales</taxon>
        <taxon>Marasmiineae</taxon>
        <taxon>Omphalotaceae</taxon>
        <taxon>Collybiopsis</taxon>
    </lineage>
</organism>
<dbReference type="InterPro" id="IPR029058">
    <property type="entry name" value="AB_hydrolase_fold"/>
</dbReference>
<dbReference type="Pfam" id="PF00561">
    <property type="entry name" value="Abhydrolase_1"/>
    <property type="match status" value="1"/>
</dbReference>
<evidence type="ECO:0000313" key="2">
    <source>
        <dbReference type="EMBL" id="KAF5349452.1"/>
    </source>
</evidence>
<feature type="domain" description="AB hydrolase-1" evidence="1">
    <location>
        <begin position="33"/>
        <end position="264"/>
    </location>
</feature>
<dbReference type="InterPro" id="IPR050471">
    <property type="entry name" value="AB_hydrolase"/>
</dbReference>
<accession>A0A8H5FUR5</accession>
<dbReference type="SUPFAM" id="SSF53474">
    <property type="entry name" value="alpha/beta-Hydrolases"/>
    <property type="match status" value="1"/>
</dbReference>
<sequence length="299" mass="33630">MASSQQHSILHLPNGVNIAYEILGSRFLGYRRPIVLVSGLSIVRKDWSLLSQCLAASRPVLVYDHRGIGDSTCSPSAVEEITIESMALDLLALLTYLKWKEIVICGWSMGGVVAQQLLVLPFHPHRPRPLPFRVTHVILAGTRSLVLAQNQHGFQNRIPKVLTPEEKLTLVRTVLAKTFDPAWLAQNSEKFESLFRGWLLGVRPPGTINKQQQAAASFDIQHLLAFIPRTTKILVIHGELDQIIPYSAGRDIPAHITTAKFMSIGPAPGQVYTPTFGHFWFQYFNIDMWREVLERHMSL</sequence>
<dbReference type="AlphaFoldDB" id="A0A8H5FUR5"/>
<protein>
    <recommendedName>
        <fullName evidence="1">AB hydrolase-1 domain-containing protein</fullName>
    </recommendedName>
</protein>
<reference evidence="2 3" key="1">
    <citation type="journal article" date="2020" name="ISME J.">
        <title>Uncovering the hidden diversity of litter-decomposition mechanisms in mushroom-forming fungi.</title>
        <authorList>
            <person name="Floudas D."/>
            <person name="Bentzer J."/>
            <person name="Ahren D."/>
            <person name="Johansson T."/>
            <person name="Persson P."/>
            <person name="Tunlid A."/>
        </authorList>
    </citation>
    <scope>NUCLEOTIDE SEQUENCE [LARGE SCALE GENOMIC DNA]</scope>
    <source>
        <strain evidence="2 3">CBS 406.79</strain>
    </source>
</reference>
<evidence type="ECO:0000259" key="1">
    <source>
        <dbReference type="Pfam" id="PF00561"/>
    </source>
</evidence>
<dbReference type="InterPro" id="IPR000073">
    <property type="entry name" value="AB_hydrolase_1"/>
</dbReference>
<dbReference type="Proteomes" id="UP000518752">
    <property type="component" value="Unassembled WGS sequence"/>
</dbReference>
<keyword evidence="3" id="KW-1185">Reference proteome</keyword>
<name>A0A8H5FUR5_9AGAR</name>
<dbReference type="PANTHER" id="PTHR43433:SF5">
    <property type="entry name" value="AB HYDROLASE-1 DOMAIN-CONTAINING PROTEIN"/>
    <property type="match status" value="1"/>
</dbReference>
<comment type="caution">
    <text evidence="2">The sequence shown here is derived from an EMBL/GenBank/DDBJ whole genome shotgun (WGS) entry which is preliminary data.</text>
</comment>
<gene>
    <name evidence="2" type="ORF">D9757_012427</name>
</gene>
<dbReference type="PRINTS" id="PR00111">
    <property type="entry name" value="ABHYDROLASE"/>
</dbReference>
<dbReference type="OrthoDB" id="8119704at2759"/>
<dbReference type="Gene3D" id="3.40.50.1820">
    <property type="entry name" value="alpha/beta hydrolase"/>
    <property type="match status" value="1"/>
</dbReference>